<sequence length="396" mass="45189">MSEVPKYQAHNNPQILCEEIDRRRILSPPFPNEFEVINLRERFPQYRRGSPIILLKYHGPNPAEVNKEANEQVKMLLSPLGLKPLAGMATRDLKKLRPRGERLPVSNADDHTNDQVMLYRTLAQVTKLPYACPLCLRGYSRYDNLYNHFRTTNEAEHQELKNLWFGSRCPVCSEPSDHILRHTAKRHPTIYQSLMKSTLRIRHEVVTEIPASPECFEHTFLFPIRRRDRIVSLPPTKQIRKSRVREGISMAQGSRRRGTTHLNKRKAENQSLQQDIDDHLEARMEGVAPPSHTSALPGHRAVQVDAAHPPAVGNPIGHDFYTESNPVQSTLACLTHPLSFPSLATLPDEIQEPRIDLSARGYVSHLSTEYQVPWEMFAPTDIHQGDTGDDGQVTRN</sequence>
<feature type="region of interest" description="Disordered" evidence="2">
    <location>
        <begin position="241"/>
        <end position="271"/>
    </location>
</feature>
<evidence type="ECO:0000259" key="3">
    <source>
        <dbReference type="PROSITE" id="PS50157"/>
    </source>
</evidence>
<proteinExistence type="predicted"/>
<keyword evidence="1" id="KW-0862">Zinc</keyword>
<dbReference type="PROSITE" id="PS50157">
    <property type="entry name" value="ZINC_FINGER_C2H2_2"/>
    <property type="match status" value="1"/>
</dbReference>
<reference evidence="4" key="1">
    <citation type="submission" date="2022-07" db="EMBL/GenBank/DDBJ databases">
        <title>Taxonomy of Aspergillus series Nigri: significant species reduction supported by multi-species coalescent approaches.</title>
        <authorList>
            <person name="Bian C."/>
            <person name="Kusuya Y."/>
            <person name="Sklenar F."/>
            <person name="D'hooge E."/>
            <person name="Yaguchi T."/>
            <person name="Takahashi H."/>
            <person name="Hubka V."/>
        </authorList>
    </citation>
    <scope>NUCLEOTIDE SEQUENCE</scope>
    <source>
        <strain evidence="4">IFM 63604</strain>
    </source>
</reference>
<accession>A0A9W6A8W1</accession>
<organism evidence="4 5">
    <name type="scientific">Aspergillus niger</name>
    <dbReference type="NCBI Taxonomy" id="5061"/>
    <lineage>
        <taxon>Eukaryota</taxon>
        <taxon>Fungi</taxon>
        <taxon>Dikarya</taxon>
        <taxon>Ascomycota</taxon>
        <taxon>Pezizomycotina</taxon>
        <taxon>Eurotiomycetes</taxon>
        <taxon>Eurotiomycetidae</taxon>
        <taxon>Eurotiales</taxon>
        <taxon>Aspergillaceae</taxon>
        <taxon>Aspergillus</taxon>
        <taxon>Aspergillus subgen. Circumdati</taxon>
    </lineage>
</organism>
<dbReference type="GO" id="GO:0008270">
    <property type="term" value="F:zinc ion binding"/>
    <property type="evidence" value="ECO:0007669"/>
    <property type="project" value="UniProtKB-KW"/>
</dbReference>
<dbReference type="EMBL" id="BRPB01000170">
    <property type="protein sequence ID" value="GLA55873.1"/>
    <property type="molecule type" value="Genomic_DNA"/>
</dbReference>
<dbReference type="SUPFAM" id="SSF57667">
    <property type="entry name" value="beta-beta-alpha zinc fingers"/>
    <property type="match status" value="1"/>
</dbReference>
<evidence type="ECO:0000256" key="2">
    <source>
        <dbReference type="SAM" id="MobiDB-lite"/>
    </source>
</evidence>
<dbReference type="AlphaFoldDB" id="A0A9W6A8W1"/>
<evidence type="ECO:0000313" key="5">
    <source>
        <dbReference type="Proteomes" id="UP001144191"/>
    </source>
</evidence>
<keyword evidence="1" id="KW-0479">Metal-binding</keyword>
<feature type="compositionally biased region" description="Basic residues" evidence="2">
    <location>
        <begin position="254"/>
        <end position="264"/>
    </location>
</feature>
<evidence type="ECO:0000313" key="4">
    <source>
        <dbReference type="EMBL" id="GLA55873.1"/>
    </source>
</evidence>
<gene>
    <name evidence="4" type="ORF">AnigIFM63604_003092</name>
</gene>
<name>A0A9W6A8W1_ASPNG</name>
<feature type="domain" description="C2H2-type" evidence="3">
    <location>
        <begin position="130"/>
        <end position="158"/>
    </location>
</feature>
<evidence type="ECO:0000256" key="1">
    <source>
        <dbReference type="PROSITE-ProRule" id="PRU00042"/>
    </source>
</evidence>
<dbReference type="Proteomes" id="UP001144191">
    <property type="component" value="Unassembled WGS sequence"/>
</dbReference>
<comment type="caution">
    <text evidence="4">The sequence shown here is derived from an EMBL/GenBank/DDBJ whole genome shotgun (WGS) entry which is preliminary data.</text>
</comment>
<protein>
    <recommendedName>
        <fullName evidence="3">C2H2-type domain-containing protein</fullName>
    </recommendedName>
</protein>
<dbReference type="InterPro" id="IPR013087">
    <property type="entry name" value="Znf_C2H2_type"/>
</dbReference>
<dbReference type="InterPro" id="IPR036236">
    <property type="entry name" value="Znf_C2H2_sf"/>
</dbReference>
<keyword evidence="1" id="KW-0863">Zinc-finger</keyword>